<comment type="caution">
    <text evidence="8">The sequence shown here is derived from an EMBL/GenBank/DDBJ whole genome shotgun (WGS) entry which is preliminary data.</text>
</comment>
<sequence>MNQLGQVRPDPGPALLALYDEALPQVFGYLLARCGSRATAEDLTADSFLAAVRACRGDPPPSPTVGWLIGIARHKLVDHWRAAERERRALTAVGEPEPDDPWDVELDVLLAHEVLAQLTPIHRAALTLRYLDGMAVPDVADHLGRTVHATEALLVRARAAFRRDYPCSREGDRP</sequence>
<dbReference type="Gene3D" id="1.10.1740.10">
    <property type="match status" value="1"/>
</dbReference>
<dbReference type="Pfam" id="PF08281">
    <property type="entry name" value="Sigma70_r4_2"/>
    <property type="match status" value="1"/>
</dbReference>
<feature type="domain" description="RNA polymerase sigma factor 70 region 4 type 2" evidence="7">
    <location>
        <begin position="112"/>
        <end position="160"/>
    </location>
</feature>
<dbReference type="Proteomes" id="UP000295560">
    <property type="component" value="Unassembled WGS sequence"/>
</dbReference>
<evidence type="ECO:0000256" key="3">
    <source>
        <dbReference type="ARBA" id="ARBA00023082"/>
    </source>
</evidence>
<evidence type="ECO:0000256" key="4">
    <source>
        <dbReference type="ARBA" id="ARBA00023125"/>
    </source>
</evidence>
<dbReference type="PANTHER" id="PTHR43133:SF8">
    <property type="entry name" value="RNA POLYMERASE SIGMA FACTOR HI_1459-RELATED"/>
    <property type="match status" value="1"/>
</dbReference>
<dbReference type="InterPro" id="IPR013325">
    <property type="entry name" value="RNA_pol_sigma_r2"/>
</dbReference>
<dbReference type="SUPFAM" id="SSF88946">
    <property type="entry name" value="Sigma2 domain of RNA polymerase sigma factors"/>
    <property type="match status" value="1"/>
</dbReference>
<dbReference type="InterPro" id="IPR036388">
    <property type="entry name" value="WH-like_DNA-bd_sf"/>
</dbReference>
<dbReference type="EMBL" id="SMFZ01000001">
    <property type="protein sequence ID" value="TCK26153.1"/>
    <property type="molecule type" value="Genomic_DNA"/>
</dbReference>
<dbReference type="GO" id="GO:0016987">
    <property type="term" value="F:sigma factor activity"/>
    <property type="evidence" value="ECO:0007669"/>
    <property type="project" value="UniProtKB-KW"/>
</dbReference>
<keyword evidence="9" id="KW-1185">Reference proteome</keyword>
<keyword evidence="4" id="KW-0238">DNA-binding</keyword>
<evidence type="ECO:0000256" key="2">
    <source>
        <dbReference type="ARBA" id="ARBA00023015"/>
    </source>
</evidence>
<dbReference type="AlphaFoldDB" id="A0A4R1HXC7"/>
<accession>A0A4R1HXC7</accession>
<dbReference type="OrthoDB" id="5243336at2"/>
<dbReference type="GO" id="GO:0003677">
    <property type="term" value="F:DNA binding"/>
    <property type="evidence" value="ECO:0007669"/>
    <property type="project" value="UniProtKB-KW"/>
</dbReference>
<reference evidence="8 9" key="1">
    <citation type="submission" date="2019-03" db="EMBL/GenBank/DDBJ databases">
        <title>Sequencing the genomes of 1000 actinobacteria strains.</title>
        <authorList>
            <person name="Klenk H.-P."/>
        </authorList>
    </citation>
    <scope>NUCLEOTIDE SEQUENCE [LARGE SCALE GENOMIC DNA]</scope>
    <source>
        <strain evidence="8 9">DSM 44969</strain>
    </source>
</reference>
<dbReference type="RefSeq" id="WP_132422965.1">
    <property type="nucleotide sequence ID" value="NZ_SMFZ01000001.1"/>
</dbReference>
<keyword evidence="3" id="KW-0731">Sigma factor</keyword>
<dbReference type="NCBIfam" id="TIGR02937">
    <property type="entry name" value="sigma70-ECF"/>
    <property type="match status" value="1"/>
</dbReference>
<evidence type="ECO:0000313" key="8">
    <source>
        <dbReference type="EMBL" id="TCK26153.1"/>
    </source>
</evidence>
<organism evidence="8 9">
    <name type="scientific">Pseudonocardia endophytica</name>
    <dbReference type="NCBI Taxonomy" id="401976"/>
    <lineage>
        <taxon>Bacteria</taxon>
        <taxon>Bacillati</taxon>
        <taxon>Actinomycetota</taxon>
        <taxon>Actinomycetes</taxon>
        <taxon>Pseudonocardiales</taxon>
        <taxon>Pseudonocardiaceae</taxon>
        <taxon>Pseudonocardia</taxon>
    </lineage>
</organism>
<protein>
    <submittedName>
        <fullName evidence="8">RNA polymerase sigma-70 factor (ECF subfamily)</fullName>
    </submittedName>
</protein>
<feature type="domain" description="RNA polymerase sigma-70 region 2" evidence="6">
    <location>
        <begin position="18"/>
        <end position="85"/>
    </location>
</feature>
<dbReference type="InterPro" id="IPR007627">
    <property type="entry name" value="RNA_pol_sigma70_r2"/>
</dbReference>
<dbReference type="GO" id="GO:0006352">
    <property type="term" value="P:DNA-templated transcription initiation"/>
    <property type="evidence" value="ECO:0007669"/>
    <property type="project" value="InterPro"/>
</dbReference>
<evidence type="ECO:0000259" key="7">
    <source>
        <dbReference type="Pfam" id="PF08281"/>
    </source>
</evidence>
<dbReference type="InterPro" id="IPR013249">
    <property type="entry name" value="RNA_pol_sigma70_r4_t2"/>
</dbReference>
<evidence type="ECO:0000256" key="5">
    <source>
        <dbReference type="ARBA" id="ARBA00023163"/>
    </source>
</evidence>
<dbReference type="PANTHER" id="PTHR43133">
    <property type="entry name" value="RNA POLYMERASE ECF-TYPE SIGMA FACTO"/>
    <property type="match status" value="1"/>
</dbReference>
<keyword evidence="5" id="KW-0804">Transcription</keyword>
<evidence type="ECO:0000256" key="1">
    <source>
        <dbReference type="ARBA" id="ARBA00010641"/>
    </source>
</evidence>
<dbReference type="Gene3D" id="1.10.10.10">
    <property type="entry name" value="Winged helix-like DNA-binding domain superfamily/Winged helix DNA-binding domain"/>
    <property type="match status" value="1"/>
</dbReference>
<evidence type="ECO:0000313" key="9">
    <source>
        <dbReference type="Proteomes" id="UP000295560"/>
    </source>
</evidence>
<comment type="similarity">
    <text evidence="1">Belongs to the sigma-70 factor family. ECF subfamily.</text>
</comment>
<keyword evidence="2" id="KW-0805">Transcription regulation</keyword>
<proteinExistence type="inferred from homology"/>
<name>A0A4R1HXC7_PSEEN</name>
<dbReference type="InterPro" id="IPR039425">
    <property type="entry name" value="RNA_pol_sigma-70-like"/>
</dbReference>
<dbReference type="InterPro" id="IPR013324">
    <property type="entry name" value="RNA_pol_sigma_r3/r4-like"/>
</dbReference>
<gene>
    <name evidence="8" type="ORF">EV378_1982</name>
</gene>
<dbReference type="InterPro" id="IPR014284">
    <property type="entry name" value="RNA_pol_sigma-70_dom"/>
</dbReference>
<evidence type="ECO:0000259" key="6">
    <source>
        <dbReference type="Pfam" id="PF04542"/>
    </source>
</evidence>
<dbReference type="SUPFAM" id="SSF88659">
    <property type="entry name" value="Sigma3 and sigma4 domains of RNA polymerase sigma factors"/>
    <property type="match status" value="1"/>
</dbReference>
<dbReference type="Pfam" id="PF04542">
    <property type="entry name" value="Sigma70_r2"/>
    <property type="match status" value="1"/>
</dbReference>